<feature type="transmembrane region" description="Helical" evidence="1">
    <location>
        <begin position="136"/>
        <end position="164"/>
    </location>
</feature>
<accession>A0A8J7HKD4</accession>
<keyword evidence="1" id="KW-1133">Transmembrane helix</keyword>
<gene>
    <name evidence="2" type="ORF">I8748_03110</name>
</gene>
<sequence>MTQPNLLELAKQGDAQAIASTINYLLQDKHITAKAVLKDLCLHVLLESAQVPEQQSSVRFIRNVMKKLAVKSIKSVKIYAKKTGQQSVAWSDYLTLIDDVEKPQNDLGNLGVKYQDNQKAAIWPVWIPYFNSWCRAFILIPLIASIGFITFRLTGFWGLILSGITNQLEIFIIILILGILLPMFLVAYIHTFFVSLWKKQPISSIWPRWLPSANSLWEGFYAEVVMFLSLLITIFIILPFLPINNCYHEPLFTSCLRYSEIVLKQYIDKYSIDKIGSSIWIVTAAYLYQIEYLFRHRFIPKVKIILTKYQSKRQPDSVDNTDLDLDRLLVDMGVTQMQKGKKQQLQMTYLPQQHNQKPKQLNKRLLILLLIPLVALGIYSFSKLSQFQETITLPIASKISTELPSKTIAVTPSALTSKSPNFISQSDNFREAVNQAISAANLTQSAKNPDEWKIIVSQWQAAIALMNKVPSSSPNYSIAQQKITEYQRNLSYAQKNATGGK</sequence>
<keyword evidence="1" id="KW-0472">Membrane</keyword>
<dbReference type="Proteomes" id="UP000632766">
    <property type="component" value="Unassembled WGS sequence"/>
</dbReference>
<comment type="caution">
    <text evidence="2">The sequence shown here is derived from an EMBL/GenBank/DDBJ whole genome shotgun (WGS) entry which is preliminary data.</text>
</comment>
<protein>
    <submittedName>
        <fullName evidence="2">Uncharacterized protein</fullName>
    </submittedName>
</protein>
<evidence type="ECO:0000313" key="2">
    <source>
        <dbReference type="EMBL" id="MBH8561176.1"/>
    </source>
</evidence>
<keyword evidence="3" id="KW-1185">Reference proteome</keyword>
<feature type="transmembrane region" description="Helical" evidence="1">
    <location>
        <begin position="218"/>
        <end position="241"/>
    </location>
</feature>
<dbReference type="AlphaFoldDB" id="A0A8J7HKD4"/>
<dbReference type="EMBL" id="JAECZC010000003">
    <property type="protein sequence ID" value="MBH8561176.1"/>
    <property type="molecule type" value="Genomic_DNA"/>
</dbReference>
<name>A0A8J7HKD4_9NOST</name>
<keyword evidence="1" id="KW-0812">Transmembrane</keyword>
<organism evidence="2 3">
    <name type="scientific">Amazonocrinis nigriterrae CENA67</name>
    <dbReference type="NCBI Taxonomy" id="2794033"/>
    <lineage>
        <taxon>Bacteria</taxon>
        <taxon>Bacillati</taxon>
        <taxon>Cyanobacteriota</taxon>
        <taxon>Cyanophyceae</taxon>
        <taxon>Nostocales</taxon>
        <taxon>Nostocaceae</taxon>
        <taxon>Amazonocrinis</taxon>
        <taxon>Amazonocrinis nigriterrae</taxon>
    </lineage>
</organism>
<dbReference type="RefSeq" id="WP_198123209.1">
    <property type="nucleotide sequence ID" value="NZ_JAECZC010000003.1"/>
</dbReference>
<evidence type="ECO:0000313" key="3">
    <source>
        <dbReference type="Proteomes" id="UP000632766"/>
    </source>
</evidence>
<feature type="transmembrane region" description="Helical" evidence="1">
    <location>
        <begin position="365"/>
        <end position="382"/>
    </location>
</feature>
<proteinExistence type="predicted"/>
<feature type="transmembrane region" description="Helical" evidence="1">
    <location>
        <begin position="170"/>
        <end position="197"/>
    </location>
</feature>
<reference evidence="2 3" key="1">
    <citation type="journal article" date="2021" name="Int. J. Syst. Evol. Microbiol.">
        <title>Amazonocrinis nigriterrae gen. nov., sp. nov., Atlanticothrix silvestris gen. nov., sp. nov. and Dendronalium phyllosphericum gen. nov., sp. nov., nostocacean cyanobacteria from Brazilian environments.</title>
        <authorList>
            <person name="Alvarenga D.O."/>
            <person name="Andreote A.P.D."/>
            <person name="Branco L.H.Z."/>
            <person name="Delbaje E."/>
            <person name="Cruz R.B."/>
            <person name="Varani A.M."/>
            <person name="Fiore M.F."/>
        </authorList>
    </citation>
    <scope>NUCLEOTIDE SEQUENCE [LARGE SCALE GENOMIC DNA]</scope>
    <source>
        <strain evidence="2 3">CENA67</strain>
    </source>
</reference>
<evidence type="ECO:0000256" key="1">
    <source>
        <dbReference type="SAM" id="Phobius"/>
    </source>
</evidence>